<dbReference type="Pfam" id="PF02954">
    <property type="entry name" value="HTH_8"/>
    <property type="match status" value="1"/>
</dbReference>
<dbReference type="Pfam" id="PF00158">
    <property type="entry name" value="Sigma54_activat"/>
    <property type="match status" value="1"/>
</dbReference>
<dbReference type="PROSITE" id="PS00688">
    <property type="entry name" value="SIGMA54_INTERACT_3"/>
    <property type="match status" value="1"/>
</dbReference>
<dbReference type="Pfam" id="PF25601">
    <property type="entry name" value="AAA_lid_14"/>
    <property type="match status" value="1"/>
</dbReference>
<evidence type="ECO:0000256" key="1">
    <source>
        <dbReference type="ARBA" id="ARBA00022741"/>
    </source>
</evidence>
<dbReference type="SUPFAM" id="SSF46689">
    <property type="entry name" value="Homeodomain-like"/>
    <property type="match status" value="1"/>
</dbReference>
<evidence type="ECO:0000313" key="6">
    <source>
        <dbReference type="EMBL" id="QID17493.1"/>
    </source>
</evidence>
<dbReference type="GO" id="GO:0005524">
    <property type="term" value="F:ATP binding"/>
    <property type="evidence" value="ECO:0007669"/>
    <property type="project" value="UniProtKB-KW"/>
</dbReference>
<dbReference type="SMART" id="SM00382">
    <property type="entry name" value="AAA"/>
    <property type="match status" value="1"/>
</dbReference>
<dbReference type="Gene3D" id="3.40.50.300">
    <property type="entry name" value="P-loop containing nucleotide triphosphate hydrolases"/>
    <property type="match status" value="1"/>
</dbReference>
<dbReference type="Proteomes" id="UP000501991">
    <property type="component" value="Chromosome"/>
</dbReference>
<dbReference type="PROSITE" id="PS50045">
    <property type="entry name" value="SIGMA54_INTERACT_4"/>
    <property type="match status" value="1"/>
</dbReference>
<dbReference type="EMBL" id="CP048836">
    <property type="protein sequence ID" value="QID17493.1"/>
    <property type="molecule type" value="Genomic_DNA"/>
</dbReference>
<dbReference type="GO" id="GO:0006355">
    <property type="term" value="P:regulation of DNA-templated transcription"/>
    <property type="evidence" value="ECO:0007669"/>
    <property type="project" value="InterPro"/>
</dbReference>
<protein>
    <submittedName>
        <fullName evidence="6">AAA domain-containing protein</fullName>
    </submittedName>
</protein>
<dbReference type="FunFam" id="3.40.50.300:FF:000006">
    <property type="entry name" value="DNA-binding transcriptional regulator NtrC"/>
    <property type="match status" value="1"/>
</dbReference>
<dbReference type="InterPro" id="IPR058031">
    <property type="entry name" value="AAA_lid_NorR"/>
</dbReference>
<dbReference type="InterPro" id="IPR025662">
    <property type="entry name" value="Sigma_54_int_dom_ATP-bd_1"/>
</dbReference>
<dbReference type="InterPro" id="IPR025944">
    <property type="entry name" value="Sigma_54_int_dom_CS"/>
</dbReference>
<dbReference type="AlphaFoldDB" id="A0A6C1B293"/>
<dbReference type="Gene3D" id="1.10.8.60">
    <property type="match status" value="1"/>
</dbReference>
<keyword evidence="1" id="KW-0547">Nucleotide-binding</keyword>
<keyword evidence="4" id="KW-0804">Transcription</keyword>
<dbReference type="PROSITE" id="PS00675">
    <property type="entry name" value="SIGMA54_INTERACT_1"/>
    <property type="match status" value="1"/>
</dbReference>
<evidence type="ECO:0000256" key="2">
    <source>
        <dbReference type="ARBA" id="ARBA00022840"/>
    </source>
</evidence>
<dbReference type="InterPro" id="IPR027417">
    <property type="entry name" value="P-loop_NTPase"/>
</dbReference>
<accession>A0A6C1B293</accession>
<evidence type="ECO:0000313" key="7">
    <source>
        <dbReference type="Proteomes" id="UP000501991"/>
    </source>
</evidence>
<dbReference type="KEGG" id="azq:G3580_07460"/>
<keyword evidence="2" id="KW-0067">ATP-binding</keyword>
<name>A0A6C1B293_9RHOO</name>
<dbReference type="InterPro" id="IPR009057">
    <property type="entry name" value="Homeodomain-like_sf"/>
</dbReference>
<dbReference type="PANTHER" id="PTHR32071:SF77">
    <property type="entry name" value="TRANSCRIPTIONAL REGULATORY PROTEIN"/>
    <property type="match status" value="1"/>
</dbReference>
<proteinExistence type="predicted"/>
<dbReference type="CDD" id="cd00009">
    <property type="entry name" value="AAA"/>
    <property type="match status" value="1"/>
</dbReference>
<gene>
    <name evidence="6" type="ORF">G3580_07460</name>
</gene>
<dbReference type="InterPro" id="IPR003593">
    <property type="entry name" value="AAA+_ATPase"/>
</dbReference>
<dbReference type="PANTHER" id="PTHR32071">
    <property type="entry name" value="TRANSCRIPTIONAL REGULATORY PROTEIN"/>
    <property type="match status" value="1"/>
</dbReference>
<dbReference type="InterPro" id="IPR002197">
    <property type="entry name" value="HTH_Fis"/>
</dbReference>
<keyword evidence="7" id="KW-1185">Reference proteome</keyword>
<evidence type="ECO:0000256" key="4">
    <source>
        <dbReference type="ARBA" id="ARBA00023163"/>
    </source>
</evidence>
<feature type="domain" description="Sigma-54 factor interaction" evidence="5">
    <location>
        <begin position="13"/>
        <end position="239"/>
    </location>
</feature>
<dbReference type="SUPFAM" id="SSF52540">
    <property type="entry name" value="P-loop containing nucleoside triphosphate hydrolases"/>
    <property type="match status" value="1"/>
</dbReference>
<organism evidence="6 7">
    <name type="scientific">Nitrogeniibacter mangrovi</name>
    <dbReference type="NCBI Taxonomy" id="2016596"/>
    <lineage>
        <taxon>Bacteria</taxon>
        <taxon>Pseudomonadati</taxon>
        <taxon>Pseudomonadota</taxon>
        <taxon>Betaproteobacteria</taxon>
        <taxon>Rhodocyclales</taxon>
        <taxon>Zoogloeaceae</taxon>
        <taxon>Nitrogeniibacter</taxon>
    </lineage>
</organism>
<evidence type="ECO:0000259" key="5">
    <source>
        <dbReference type="PROSITE" id="PS50045"/>
    </source>
</evidence>
<dbReference type="PRINTS" id="PR01590">
    <property type="entry name" value="HTHFIS"/>
</dbReference>
<reference evidence="6 7" key="1">
    <citation type="submission" date="2020-02" db="EMBL/GenBank/DDBJ databases">
        <title>Nitrogenibacter mangrovi gen. nov., sp. nov. isolated from mangrove sediment, a denitrifying betaproteobacterium.</title>
        <authorList>
            <person name="Liao H."/>
            <person name="Tian Y."/>
        </authorList>
    </citation>
    <scope>NUCLEOTIDE SEQUENCE [LARGE SCALE GENOMIC DNA]</scope>
    <source>
        <strain evidence="6 7">M9-3-2</strain>
    </source>
</reference>
<sequence>MMPTPPDCALGRLASGDPRVRRAIDRAHCILDKPIPLLIQGESGVGKEMFAQAFHRSGTRADKPFVALNCAAIPEHLIESELFGYLGGAFTGARKEGSMGKIVQACGGTLFLDEIGDMPLSLQVRLLRVLQERVVVPLGSVQTIPVEFSLICATHHHLQDAVAHHRFREDLYFRINGLTVTLPPLRERCDVLDLAHAMLKTSAPERELSLTPEVCDLFLRHPWPGNLRQLNNAIRVAVALLEPEETRICLMHLPEELLETDDVMPISAAPAASAQSSDLKSMTLSAIDHALASTGGNVSAAARLLGISRNTLYRRMNAAPVDSRRR</sequence>
<keyword evidence="3" id="KW-0805">Transcription regulation</keyword>
<dbReference type="InterPro" id="IPR002078">
    <property type="entry name" value="Sigma_54_int"/>
</dbReference>
<dbReference type="RefSeq" id="WP_173764658.1">
    <property type="nucleotide sequence ID" value="NZ_CP048836.1"/>
</dbReference>
<dbReference type="GO" id="GO:0043565">
    <property type="term" value="F:sequence-specific DNA binding"/>
    <property type="evidence" value="ECO:0007669"/>
    <property type="project" value="InterPro"/>
</dbReference>
<evidence type="ECO:0000256" key="3">
    <source>
        <dbReference type="ARBA" id="ARBA00023015"/>
    </source>
</evidence>
<dbReference type="Gene3D" id="1.10.10.60">
    <property type="entry name" value="Homeodomain-like"/>
    <property type="match status" value="1"/>
</dbReference>